<evidence type="ECO:0000313" key="4">
    <source>
        <dbReference type="Proteomes" id="UP001633002"/>
    </source>
</evidence>
<feature type="chain" id="PRO_5044896702" evidence="2">
    <location>
        <begin position="21"/>
        <end position="170"/>
    </location>
</feature>
<feature type="compositionally biased region" description="Acidic residues" evidence="1">
    <location>
        <begin position="96"/>
        <end position="107"/>
    </location>
</feature>
<dbReference type="EMBL" id="JBJQOH010000006">
    <property type="protein sequence ID" value="KAL3683132.1"/>
    <property type="molecule type" value="Genomic_DNA"/>
</dbReference>
<feature type="signal peptide" evidence="2">
    <location>
        <begin position="1"/>
        <end position="20"/>
    </location>
</feature>
<evidence type="ECO:0000313" key="3">
    <source>
        <dbReference type="EMBL" id="KAL3683132.1"/>
    </source>
</evidence>
<organism evidence="3 4">
    <name type="scientific">Riccia sorocarpa</name>
    <dbReference type="NCBI Taxonomy" id="122646"/>
    <lineage>
        <taxon>Eukaryota</taxon>
        <taxon>Viridiplantae</taxon>
        <taxon>Streptophyta</taxon>
        <taxon>Embryophyta</taxon>
        <taxon>Marchantiophyta</taxon>
        <taxon>Marchantiopsida</taxon>
        <taxon>Marchantiidae</taxon>
        <taxon>Marchantiales</taxon>
        <taxon>Ricciaceae</taxon>
        <taxon>Riccia</taxon>
    </lineage>
</organism>
<feature type="region of interest" description="Disordered" evidence="1">
    <location>
        <begin position="87"/>
        <end position="112"/>
    </location>
</feature>
<dbReference type="AlphaFoldDB" id="A0ABD3GV54"/>
<keyword evidence="2" id="KW-0732">Signal</keyword>
<dbReference type="Proteomes" id="UP001633002">
    <property type="component" value="Unassembled WGS sequence"/>
</dbReference>
<reference evidence="3 4" key="1">
    <citation type="submission" date="2024-09" db="EMBL/GenBank/DDBJ databases">
        <title>Chromosome-scale assembly of Riccia sorocarpa.</title>
        <authorList>
            <person name="Paukszto L."/>
        </authorList>
    </citation>
    <scope>NUCLEOTIDE SEQUENCE [LARGE SCALE GENOMIC DNA]</scope>
    <source>
        <strain evidence="3">LP-2024</strain>
        <tissue evidence="3">Aerial parts of the thallus</tissue>
    </source>
</reference>
<accession>A0ABD3GV54</accession>
<gene>
    <name evidence="3" type="ORF">R1sor_001154</name>
</gene>
<keyword evidence="4" id="KW-1185">Reference proteome</keyword>
<name>A0ABD3GV54_9MARC</name>
<evidence type="ECO:0000256" key="1">
    <source>
        <dbReference type="SAM" id="MobiDB-lite"/>
    </source>
</evidence>
<comment type="caution">
    <text evidence="3">The sequence shown here is derived from an EMBL/GenBank/DDBJ whole genome shotgun (WGS) entry which is preliminary data.</text>
</comment>
<protein>
    <submittedName>
        <fullName evidence="3">Uncharacterized protein</fullName>
    </submittedName>
</protein>
<sequence length="170" mass="19118">MCLAARCWLCAKMLILLAIAQVPPVPSFVVTRPILTRVMSMQPHYVAEVIFPIMAIVNSILVSPGRNEPLPDSPIVNMPEAEHIKEKVERGKAVEEDLNQTDADGDEGKDGSQTYWHDWKTMLLIEMKKEKLLANSRQSGRLKCGKMIMMSGRRPKRPWPHVVLSSRTGS</sequence>
<evidence type="ECO:0000256" key="2">
    <source>
        <dbReference type="SAM" id="SignalP"/>
    </source>
</evidence>
<proteinExistence type="predicted"/>